<comment type="subcellular location">
    <subcellularLocation>
        <location evidence="1">Membrane</location>
        <topology evidence="1">Multi-pass membrane protein</topology>
    </subcellularLocation>
</comment>
<comment type="caution">
    <text evidence="9">The sequence shown here is derived from an EMBL/GenBank/DDBJ whole genome shotgun (WGS) entry which is preliminary data.</text>
</comment>
<name>A0AAV2TCT8_CALDB</name>
<keyword evidence="3 8" id="KW-0813">Transport</keyword>
<reference evidence="9" key="1">
    <citation type="submission" date="2024-06" db="EMBL/GenBank/DDBJ databases">
        <authorList>
            <person name="Liu X."/>
            <person name="Lenzi L."/>
            <person name="Haldenby T S."/>
            <person name="Uol C."/>
        </authorList>
    </citation>
    <scope>NUCLEOTIDE SEQUENCE</scope>
</reference>
<evidence type="ECO:0000313" key="9">
    <source>
        <dbReference type="EMBL" id="CAL5135173.1"/>
    </source>
</evidence>
<keyword evidence="6 7" id="KW-0472">Membrane</keyword>
<feature type="repeat" description="Solcar" evidence="7">
    <location>
        <begin position="107"/>
        <end position="189"/>
    </location>
</feature>
<proteinExistence type="inferred from homology"/>
<dbReference type="Gene3D" id="1.50.40.10">
    <property type="entry name" value="Mitochondrial carrier domain"/>
    <property type="match status" value="1"/>
</dbReference>
<keyword evidence="4 7" id="KW-0812">Transmembrane</keyword>
<dbReference type="SUPFAM" id="SSF103506">
    <property type="entry name" value="Mitochondrial carrier"/>
    <property type="match status" value="1"/>
</dbReference>
<feature type="repeat" description="Solcar" evidence="7">
    <location>
        <begin position="2"/>
        <end position="94"/>
    </location>
</feature>
<keyword evidence="5" id="KW-0677">Repeat</keyword>
<sequence length="336" mass="37742">MIEDLRNWTAGSLSGFTVRLLTQPFDVLKIRFQLQVEPIKRTPVSYYSGVWQALFRIVKEEGPTALWKGHIAGQLLSVTFCGIEFATFYGLSDMNLVVHRFQSPMSRDLVLGVLAGSAASLCCQPLDVMRTRLVAQGQHRIYGGLLSGLHSLVKTEGVLALWRGLCPSLILIAPQTSVTFAVYEKLKRSYVYFRTSQNSTVAHPEVPLPRLVSLYAGALAGLVGKTVVYPLDLTKKRLEIRGFEIARTPFGELPPRYTAASYKLHRPGRIRWNGYRTQIYATWACLKGVVVEEGPIGLFKGWVPSAMKAALSTGLMFFFFEQFRYFLDHCNEVFPH</sequence>
<dbReference type="Proteomes" id="UP001497525">
    <property type="component" value="Unassembled WGS sequence"/>
</dbReference>
<accession>A0AAV2TCT8</accession>
<evidence type="ECO:0000256" key="5">
    <source>
        <dbReference type="ARBA" id="ARBA00022737"/>
    </source>
</evidence>
<dbReference type="PRINTS" id="PR00926">
    <property type="entry name" value="MITOCARRIER"/>
</dbReference>
<dbReference type="PROSITE" id="PS50920">
    <property type="entry name" value="SOLCAR"/>
    <property type="match status" value="3"/>
</dbReference>
<dbReference type="GO" id="GO:0055085">
    <property type="term" value="P:transmembrane transport"/>
    <property type="evidence" value="ECO:0007669"/>
    <property type="project" value="InterPro"/>
</dbReference>
<dbReference type="PANTHER" id="PTHR24089">
    <property type="entry name" value="SOLUTE CARRIER FAMILY 25"/>
    <property type="match status" value="1"/>
</dbReference>
<evidence type="ECO:0000256" key="3">
    <source>
        <dbReference type="ARBA" id="ARBA00022448"/>
    </source>
</evidence>
<evidence type="ECO:0000256" key="4">
    <source>
        <dbReference type="ARBA" id="ARBA00022692"/>
    </source>
</evidence>
<evidence type="ECO:0000313" key="10">
    <source>
        <dbReference type="Proteomes" id="UP001497525"/>
    </source>
</evidence>
<dbReference type="AlphaFoldDB" id="A0AAV2TCT8"/>
<dbReference type="GO" id="GO:0016020">
    <property type="term" value="C:membrane"/>
    <property type="evidence" value="ECO:0007669"/>
    <property type="project" value="UniProtKB-SubCell"/>
</dbReference>
<evidence type="ECO:0000256" key="1">
    <source>
        <dbReference type="ARBA" id="ARBA00004141"/>
    </source>
</evidence>
<comment type="similarity">
    <text evidence="2 8">Belongs to the mitochondrial carrier (TC 2.A.29) family.</text>
</comment>
<dbReference type="InterPro" id="IPR023395">
    <property type="entry name" value="MCP_dom_sf"/>
</dbReference>
<dbReference type="EMBL" id="CAXLJL010000245">
    <property type="protein sequence ID" value="CAL5135173.1"/>
    <property type="molecule type" value="Genomic_DNA"/>
</dbReference>
<evidence type="ECO:0008006" key="11">
    <source>
        <dbReference type="Google" id="ProtNLM"/>
    </source>
</evidence>
<feature type="repeat" description="Solcar" evidence="7">
    <location>
        <begin position="208"/>
        <end position="326"/>
    </location>
</feature>
<protein>
    <recommendedName>
        <fullName evidence="11">Mitochondrial thiamine pyrophosphate carrier</fullName>
    </recommendedName>
</protein>
<evidence type="ECO:0000256" key="2">
    <source>
        <dbReference type="ARBA" id="ARBA00006375"/>
    </source>
</evidence>
<organism evidence="9 10">
    <name type="scientific">Calicophoron daubneyi</name>
    <name type="common">Rumen fluke</name>
    <name type="synonym">Paramphistomum daubneyi</name>
    <dbReference type="NCBI Taxonomy" id="300641"/>
    <lineage>
        <taxon>Eukaryota</taxon>
        <taxon>Metazoa</taxon>
        <taxon>Spiralia</taxon>
        <taxon>Lophotrochozoa</taxon>
        <taxon>Platyhelminthes</taxon>
        <taxon>Trematoda</taxon>
        <taxon>Digenea</taxon>
        <taxon>Plagiorchiida</taxon>
        <taxon>Pronocephalata</taxon>
        <taxon>Paramphistomoidea</taxon>
        <taxon>Paramphistomidae</taxon>
        <taxon>Calicophoron</taxon>
    </lineage>
</organism>
<evidence type="ECO:0000256" key="7">
    <source>
        <dbReference type="PROSITE-ProRule" id="PRU00282"/>
    </source>
</evidence>
<gene>
    <name evidence="9" type="ORF">CDAUBV1_LOCUS9353</name>
</gene>
<dbReference type="InterPro" id="IPR002067">
    <property type="entry name" value="MCP"/>
</dbReference>
<dbReference type="Pfam" id="PF00153">
    <property type="entry name" value="Mito_carr"/>
    <property type="match status" value="3"/>
</dbReference>
<evidence type="ECO:0000256" key="6">
    <source>
        <dbReference type="ARBA" id="ARBA00023136"/>
    </source>
</evidence>
<dbReference type="InterPro" id="IPR018108">
    <property type="entry name" value="MCP_transmembrane"/>
</dbReference>
<evidence type="ECO:0000256" key="8">
    <source>
        <dbReference type="RuleBase" id="RU000488"/>
    </source>
</evidence>